<proteinExistence type="predicted"/>
<dbReference type="Gene3D" id="3.40.630.30">
    <property type="match status" value="1"/>
</dbReference>
<dbReference type="PROSITE" id="PS51729">
    <property type="entry name" value="GNAT_YJDJ"/>
    <property type="match status" value="1"/>
</dbReference>
<dbReference type="EC" id="2.3.1.-" evidence="2"/>
<dbReference type="InterPro" id="IPR016181">
    <property type="entry name" value="Acyl_CoA_acyltransferase"/>
</dbReference>
<dbReference type="GO" id="GO:0016746">
    <property type="term" value="F:acyltransferase activity"/>
    <property type="evidence" value="ECO:0007669"/>
    <property type="project" value="UniProtKB-KW"/>
</dbReference>
<keyword evidence="2" id="KW-0012">Acyltransferase</keyword>
<protein>
    <submittedName>
        <fullName evidence="2">GNAT family N-acetyltransferase</fullName>
        <ecNumber evidence="2">2.3.1.-</ecNumber>
    </submittedName>
</protein>
<dbReference type="Pfam" id="PF14542">
    <property type="entry name" value="Acetyltransf_CG"/>
    <property type="match status" value="1"/>
</dbReference>
<dbReference type="InterPro" id="IPR031165">
    <property type="entry name" value="GNAT_YJDJ"/>
</dbReference>
<evidence type="ECO:0000259" key="1">
    <source>
        <dbReference type="PROSITE" id="PS51729"/>
    </source>
</evidence>
<keyword evidence="2" id="KW-0808">Transferase</keyword>
<comment type="caution">
    <text evidence="2">The sequence shown here is derived from an EMBL/GenBank/DDBJ whole genome shotgun (WGS) entry which is preliminary data.</text>
</comment>
<dbReference type="Proteomes" id="UP001310692">
    <property type="component" value="Unassembled WGS sequence"/>
</dbReference>
<accession>A0ABU7LWU0</accession>
<dbReference type="InterPro" id="IPR045057">
    <property type="entry name" value="Gcn5-rel_NAT"/>
</dbReference>
<dbReference type="PANTHER" id="PTHR31435:SF9">
    <property type="entry name" value="PROTEIN NATD1"/>
    <property type="match status" value="1"/>
</dbReference>
<dbReference type="EMBL" id="JAZDRO010000001">
    <property type="protein sequence ID" value="MEE2565989.1"/>
    <property type="molecule type" value="Genomic_DNA"/>
</dbReference>
<evidence type="ECO:0000313" key="3">
    <source>
        <dbReference type="Proteomes" id="UP001310692"/>
    </source>
</evidence>
<evidence type="ECO:0000313" key="2">
    <source>
        <dbReference type="EMBL" id="MEE2565989.1"/>
    </source>
</evidence>
<gene>
    <name evidence="2" type="ORF">V0U35_04790</name>
</gene>
<reference evidence="2 3" key="1">
    <citation type="submission" date="2024-01" db="EMBL/GenBank/DDBJ databases">
        <title>Hyphobacterium bacterium isolated from marine sediment.</title>
        <authorList>
            <person name="Zhao S."/>
        </authorList>
    </citation>
    <scope>NUCLEOTIDE SEQUENCE [LARGE SCALE GENOMIC DNA]</scope>
    <source>
        <strain evidence="2 3">Y60-23</strain>
    </source>
</reference>
<name>A0ABU7LWU0_9PROT</name>
<keyword evidence="3" id="KW-1185">Reference proteome</keyword>
<organism evidence="2 3">
    <name type="scientific">Hyphobacterium marinum</name>
    <dbReference type="NCBI Taxonomy" id="3116574"/>
    <lineage>
        <taxon>Bacteria</taxon>
        <taxon>Pseudomonadati</taxon>
        <taxon>Pseudomonadota</taxon>
        <taxon>Alphaproteobacteria</taxon>
        <taxon>Maricaulales</taxon>
        <taxon>Maricaulaceae</taxon>
        <taxon>Hyphobacterium</taxon>
    </lineage>
</organism>
<feature type="domain" description="N-acetyltransferase" evidence="1">
    <location>
        <begin position="8"/>
        <end position="94"/>
    </location>
</feature>
<dbReference type="RefSeq" id="WP_330195518.1">
    <property type="nucleotide sequence ID" value="NZ_JAZDRO010000001.1"/>
</dbReference>
<dbReference type="SUPFAM" id="SSF55729">
    <property type="entry name" value="Acyl-CoA N-acyltransferases (Nat)"/>
    <property type="match status" value="1"/>
</dbReference>
<dbReference type="PANTHER" id="PTHR31435">
    <property type="entry name" value="PROTEIN NATD1"/>
    <property type="match status" value="1"/>
</dbReference>
<sequence length="94" mass="10450">MAHDIHRQDDGTRGRFFIILPDHAEAALVYSKREGVWSADSTRVPEAYGGRGIAGELVEALVAAARKEKVKIRPACSYVAHWFEKHPDHADLLA</sequence>